<reference evidence="1" key="1">
    <citation type="submission" date="2023-05" db="EMBL/GenBank/DDBJ databases">
        <authorList>
            <consortium name="ELIXIR-Norway"/>
        </authorList>
    </citation>
    <scope>NUCLEOTIDE SEQUENCE</scope>
</reference>
<evidence type="ECO:0000313" key="1">
    <source>
        <dbReference type="EMBL" id="CAI9696023.1"/>
    </source>
</evidence>
<organism evidence="1 2">
    <name type="scientific">Rangifer tarandus platyrhynchus</name>
    <name type="common">Svalbard reindeer</name>
    <dbReference type="NCBI Taxonomy" id="3082113"/>
    <lineage>
        <taxon>Eukaryota</taxon>
        <taxon>Metazoa</taxon>
        <taxon>Chordata</taxon>
        <taxon>Craniata</taxon>
        <taxon>Vertebrata</taxon>
        <taxon>Euteleostomi</taxon>
        <taxon>Mammalia</taxon>
        <taxon>Eutheria</taxon>
        <taxon>Laurasiatheria</taxon>
        <taxon>Artiodactyla</taxon>
        <taxon>Ruminantia</taxon>
        <taxon>Pecora</taxon>
        <taxon>Cervidae</taxon>
        <taxon>Odocoileinae</taxon>
        <taxon>Rangifer</taxon>
    </lineage>
</organism>
<gene>
    <name evidence="1" type="ORF">MRATA1EN3_LOCUS7236</name>
</gene>
<protein>
    <submittedName>
        <fullName evidence="1">Uncharacterized protein</fullName>
    </submittedName>
</protein>
<sequence>MSQPGAGTPPASSSPAWPRPSTHAGWTCRGLQKPLSEKCSLGKRRMLAPPAFPAPTGKVGEGGPSSLRGSRAARCAPRVERAA</sequence>
<evidence type="ECO:0000313" key="2">
    <source>
        <dbReference type="Proteomes" id="UP001162501"/>
    </source>
</evidence>
<proteinExistence type="predicted"/>
<dbReference type="EMBL" id="OX596100">
    <property type="protein sequence ID" value="CAI9696023.1"/>
    <property type="molecule type" value="Genomic_DNA"/>
</dbReference>
<name>A0ACB0E5X0_RANTA</name>
<accession>A0ACB0E5X0</accession>
<dbReference type="Proteomes" id="UP001162501">
    <property type="component" value="Chromosome 16"/>
</dbReference>